<sequence>MTKAQRIAAAWSTMSAAELIEQVRGMVKAGDAVARAVWAVVREDPVVAARVRGALAGLKAEYRGHRDEAMWLLWINRVQRQLTAEPVAEKAPAAEVVLDAPAEAAFPAELGFPAEVAVPADGAFSADAAFSAETAFSAEPAFQVPEVVAPRPQVSAPALLFQEPTSSHSA</sequence>
<dbReference type="RefSeq" id="WP_153278198.1">
    <property type="nucleotide sequence ID" value="NZ_CP034550.1"/>
</dbReference>
<proteinExistence type="predicted"/>
<keyword evidence="2" id="KW-1185">Reference proteome</keyword>
<reference evidence="2" key="1">
    <citation type="journal article" date="2021" name="Curr. Microbiol.">
        <title>Complete genome of nocamycin-producing strain Saccharothrix syringae NRRL B-16468 reveals the biosynthetic potential for secondary metabolites.</title>
        <authorList>
            <person name="Mo X."/>
            <person name="Yang S."/>
        </authorList>
    </citation>
    <scope>NUCLEOTIDE SEQUENCE [LARGE SCALE GENOMIC DNA]</scope>
    <source>
        <strain evidence="2">ATCC 51364 / DSM 43886 / JCM 6844 / KCTC 9398 / NBRC 14523 / NRRL B-16468 / INA 2240</strain>
    </source>
</reference>
<evidence type="ECO:0000313" key="2">
    <source>
        <dbReference type="Proteomes" id="UP000325787"/>
    </source>
</evidence>
<evidence type="ECO:0000313" key="1">
    <source>
        <dbReference type="EMBL" id="QFZ19107.1"/>
    </source>
</evidence>
<dbReference type="AlphaFoldDB" id="A0A5Q0GYC7"/>
<protein>
    <submittedName>
        <fullName evidence="1">Uncharacterized protein</fullName>
    </submittedName>
</protein>
<gene>
    <name evidence="1" type="ORF">EKG83_18140</name>
</gene>
<dbReference type="Proteomes" id="UP000325787">
    <property type="component" value="Chromosome"/>
</dbReference>
<dbReference type="OrthoDB" id="3701148at2"/>
<accession>A0A5Q0GYC7</accession>
<organism evidence="1 2">
    <name type="scientific">Saccharothrix syringae</name>
    <name type="common">Nocardiopsis syringae</name>
    <dbReference type="NCBI Taxonomy" id="103733"/>
    <lineage>
        <taxon>Bacteria</taxon>
        <taxon>Bacillati</taxon>
        <taxon>Actinomycetota</taxon>
        <taxon>Actinomycetes</taxon>
        <taxon>Pseudonocardiales</taxon>
        <taxon>Pseudonocardiaceae</taxon>
        <taxon>Saccharothrix</taxon>
    </lineage>
</organism>
<dbReference type="EMBL" id="CP034550">
    <property type="protein sequence ID" value="QFZ19107.1"/>
    <property type="molecule type" value="Genomic_DNA"/>
</dbReference>
<dbReference type="KEGG" id="ssyi:EKG83_18140"/>
<name>A0A5Q0GYC7_SACSY</name>